<feature type="compositionally biased region" description="Basic and acidic residues" evidence="1">
    <location>
        <begin position="48"/>
        <end position="64"/>
    </location>
</feature>
<dbReference type="Proteomes" id="UP001295684">
    <property type="component" value="Unassembled WGS sequence"/>
</dbReference>
<reference evidence="2" key="1">
    <citation type="submission" date="2023-07" db="EMBL/GenBank/DDBJ databases">
        <authorList>
            <consortium name="AG Swart"/>
            <person name="Singh M."/>
            <person name="Singh A."/>
            <person name="Seah K."/>
            <person name="Emmerich C."/>
        </authorList>
    </citation>
    <scope>NUCLEOTIDE SEQUENCE</scope>
    <source>
        <strain evidence="2">DP1</strain>
    </source>
</reference>
<proteinExistence type="predicted"/>
<feature type="region of interest" description="Disordered" evidence="1">
    <location>
        <begin position="47"/>
        <end position="71"/>
    </location>
</feature>
<keyword evidence="3" id="KW-1185">Reference proteome</keyword>
<accession>A0AAD1U1I1</accession>
<dbReference type="AlphaFoldDB" id="A0AAD1U1I1"/>
<evidence type="ECO:0008006" key="4">
    <source>
        <dbReference type="Google" id="ProtNLM"/>
    </source>
</evidence>
<gene>
    <name evidence="2" type="ORF">ECRASSUSDP1_LOCUS1607</name>
</gene>
<comment type="caution">
    <text evidence="2">The sequence shown here is derived from an EMBL/GenBank/DDBJ whole genome shotgun (WGS) entry which is preliminary data.</text>
</comment>
<protein>
    <recommendedName>
        <fullName evidence="4">Homeobox domain-containing protein</fullName>
    </recommendedName>
</protein>
<dbReference type="EMBL" id="CAMPGE010001514">
    <property type="protein sequence ID" value="CAI2360306.1"/>
    <property type="molecule type" value="Genomic_DNA"/>
</dbReference>
<evidence type="ECO:0000313" key="3">
    <source>
        <dbReference type="Proteomes" id="UP001295684"/>
    </source>
</evidence>
<name>A0AAD1U1I1_EUPCR</name>
<evidence type="ECO:0000256" key="1">
    <source>
        <dbReference type="SAM" id="MobiDB-lite"/>
    </source>
</evidence>
<organism evidence="2 3">
    <name type="scientific">Euplotes crassus</name>
    <dbReference type="NCBI Taxonomy" id="5936"/>
    <lineage>
        <taxon>Eukaryota</taxon>
        <taxon>Sar</taxon>
        <taxon>Alveolata</taxon>
        <taxon>Ciliophora</taxon>
        <taxon>Intramacronucleata</taxon>
        <taxon>Spirotrichea</taxon>
        <taxon>Hypotrichia</taxon>
        <taxon>Euplotida</taxon>
        <taxon>Euplotidae</taxon>
        <taxon>Moneuplotes</taxon>
    </lineage>
</organism>
<evidence type="ECO:0000313" key="2">
    <source>
        <dbReference type="EMBL" id="CAI2360306.1"/>
    </source>
</evidence>
<sequence>MEIWNIDSKMNDNLSLFEFPYEPCDEQFNYFNYKLLQEEVCKVSTESSNEKNAEQSENKKKNDEYQSPEDSNFIKTVEELVRREMETKGIEAVVQECSNHCFLGKSKPKNPKIKRYVRDRSDKTSLQVQAMIDALGPGQKQLVKSKRIKLGKKIGLSESQIYKWYYDTYSRTA</sequence>